<gene>
    <name evidence="2" type="ORF">ELE36_10265</name>
</gene>
<proteinExistence type="predicted"/>
<accession>A0A411HJY7</accession>
<keyword evidence="3" id="KW-1185">Reference proteome</keyword>
<keyword evidence="1" id="KW-0472">Membrane</keyword>
<evidence type="ECO:0000313" key="2">
    <source>
        <dbReference type="EMBL" id="QBB70714.1"/>
    </source>
</evidence>
<dbReference type="KEGG" id="xbc:ELE36_10265"/>
<keyword evidence="1" id="KW-1133">Transmembrane helix</keyword>
<reference evidence="2 3" key="1">
    <citation type="submission" date="2019-01" db="EMBL/GenBank/DDBJ databases">
        <title>Pseudolysobacter antarctica gen. nov., sp. nov., isolated from Fildes Peninsula, Antarctica.</title>
        <authorList>
            <person name="Wei Z."/>
            <person name="Peng F."/>
        </authorList>
    </citation>
    <scope>NUCLEOTIDE SEQUENCE [LARGE SCALE GENOMIC DNA]</scope>
    <source>
        <strain evidence="2 3">AQ6-296</strain>
    </source>
</reference>
<name>A0A411HJY7_9GAMM</name>
<dbReference type="EMBL" id="CP035704">
    <property type="protein sequence ID" value="QBB70714.1"/>
    <property type="molecule type" value="Genomic_DNA"/>
</dbReference>
<organism evidence="2 3">
    <name type="scientific">Pseudolysobacter antarcticus</name>
    <dbReference type="NCBI Taxonomy" id="2511995"/>
    <lineage>
        <taxon>Bacteria</taxon>
        <taxon>Pseudomonadati</taxon>
        <taxon>Pseudomonadota</taxon>
        <taxon>Gammaproteobacteria</taxon>
        <taxon>Lysobacterales</taxon>
        <taxon>Rhodanobacteraceae</taxon>
        <taxon>Pseudolysobacter</taxon>
    </lineage>
</organism>
<dbReference type="Proteomes" id="UP000291562">
    <property type="component" value="Chromosome"/>
</dbReference>
<sequence>MAISGNFALHASAISALTRLHSHVDLSRHISFVRYIELLRYNQDDIWLLYIGLLWIACAAAFDAGNVVASTAEVSAISRGGVIRSRPRLREVMFFNCLKKRANEPVVDIGTSNDRADGSLSKLRQDLT</sequence>
<evidence type="ECO:0000256" key="1">
    <source>
        <dbReference type="SAM" id="Phobius"/>
    </source>
</evidence>
<feature type="transmembrane region" description="Helical" evidence="1">
    <location>
        <begin position="46"/>
        <end position="69"/>
    </location>
</feature>
<protein>
    <submittedName>
        <fullName evidence="2">Uncharacterized protein</fullName>
    </submittedName>
</protein>
<dbReference type="AlphaFoldDB" id="A0A411HJY7"/>
<keyword evidence="1" id="KW-0812">Transmembrane</keyword>
<evidence type="ECO:0000313" key="3">
    <source>
        <dbReference type="Proteomes" id="UP000291562"/>
    </source>
</evidence>